<comment type="caution">
    <text evidence="1">The sequence shown here is derived from an EMBL/GenBank/DDBJ whole genome shotgun (WGS) entry which is preliminary data.</text>
</comment>
<keyword evidence="2" id="KW-1185">Reference proteome</keyword>
<evidence type="ECO:0000313" key="2">
    <source>
        <dbReference type="Proteomes" id="UP000522262"/>
    </source>
</evidence>
<reference evidence="1 2" key="1">
    <citation type="submission" date="2020-05" db="EMBL/GenBank/DDBJ databases">
        <title>Identification and distribution of gene clusters putatively required for synthesis of sphingolipid metabolism inhibitors in phylogenetically diverse species of the filamentous fungus Fusarium.</title>
        <authorList>
            <person name="Kim H.-S."/>
            <person name="Busman M."/>
            <person name="Brown D.W."/>
            <person name="Divon H."/>
            <person name="Uhlig S."/>
            <person name="Proctor R.H."/>
        </authorList>
    </citation>
    <scope>NUCLEOTIDE SEQUENCE [LARGE SCALE GENOMIC DNA]</scope>
    <source>
        <strain evidence="1 2">NRRL 53147</strain>
    </source>
</reference>
<evidence type="ECO:0000313" key="1">
    <source>
        <dbReference type="EMBL" id="KAF5556648.1"/>
    </source>
</evidence>
<organism evidence="1 2">
    <name type="scientific">Fusarium mexicanum</name>
    <dbReference type="NCBI Taxonomy" id="751941"/>
    <lineage>
        <taxon>Eukaryota</taxon>
        <taxon>Fungi</taxon>
        <taxon>Dikarya</taxon>
        <taxon>Ascomycota</taxon>
        <taxon>Pezizomycotina</taxon>
        <taxon>Sordariomycetes</taxon>
        <taxon>Hypocreomycetidae</taxon>
        <taxon>Hypocreales</taxon>
        <taxon>Nectriaceae</taxon>
        <taxon>Fusarium</taxon>
        <taxon>Fusarium fujikuroi species complex</taxon>
    </lineage>
</organism>
<dbReference type="Proteomes" id="UP000522262">
    <property type="component" value="Unassembled WGS sequence"/>
</dbReference>
<dbReference type="AlphaFoldDB" id="A0A8H5JJT2"/>
<proteinExistence type="predicted"/>
<dbReference type="EMBL" id="JAAOAM010000025">
    <property type="protein sequence ID" value="KAF5556648.1"/>
    <property type="molecule type" value="Genomic_DNA"/>
</dbReference>
<protein>
    <submittedName>
        <fullName evidence="1">Uncharacterized protein</fullName>
    </submittedName>
</protein>
<gene>
    <name evidence="1" type="ORF">FMEXI_1120</name>
</gene>
<sequence>MSCDKGFGVLTSSSKSHQQRTDCCVEMRYHRSSSINLRDLLAQGLSEANLEWLEPLALALFLHKMLCFDDLQNHRKYNVCVVLSREKGLQLREHLLEKLPNPLEPLDRLTLVVPSSSEEDLVCLDQIVAKRADDLVR</sequence>
<name>A0A8H5JJT2_9HYPO</name>
<accession>A0A8H5JJT2</accession>